<dbReference type="SMART" id="SM00382">
    <property type="entry name" value="AAA"/>
    <property type="match status" value="1"/>
</dbReference>
<dbReference type="Pfam" id="PF00005">
    <property type="entry name" value="ABC_tran"/>
    <property type="match status" value="1"/>
</dbReference>
<dbReference type="InterPro" id="IPR027417">
    <property type="entry name" value="P-loop_NTPase"/>
</dbReference>
<organism evidence="7 8">
    <name type="scientific">Pelagivirga sediminicola</name>
    <dbReference type="NCBI Taxonomy" id="2170575"/>
    <lineage>
        <taxon>Bacteria</taxon>
        <taxon>Pseudomonadati</taxon>
        <taxon>Pseudomonadota</taxon>
        <taxon>Alphaproteobacteria</taxon>
        <taxon>Rhodobacterales</taxon>
        <taxon>Paracoccaceae</taxon>
        <taxon>Pelagivirga</taxon>
    </lineage>
</organism>
<proteinExistence type="inferred from homology"/>
<gene>
    <name evidence="7" type="ORF">DC366_11915</name>
</gene>
<evidence type="ECO:0000256" key="3">
    <source>
        <dbReference type="ARBA" id="ARBA00022741"/>
    </source>
</evidence>
<keyword evidence="3" id="KW-0547">Nucleotide-binding</keyword>
<dbReference type="PROSITE" id="PS00211">
    <property type="entry name" value="ABC_TRANSPORTER_1"/>
    <property type="match status" value="1"/>
</dbReference>
<evidence type="ECO:0000256" key="1">
    <source>
        <dbReference type="ARBA" id="ARBA00005417"/>
    </source>
</evidence>
<dbReference type="InterPro" id="IPR017871">
    <property type="entry name" value="ABC_transporter-like_CS"/>
</dbReference>
<reference evidence="7 8" key="1">
    <citation type="submission" date="2018-04" db="EMBL/GenBank/DDBJ databases">
        <title>Pelagivirga bohaiensis gen. nov., sp. nov., a bacterium isolated from the Bohai Sea.</title>
        <authorList>
            <person name="Ji X."/>
        </authorList>
    </citation>
    <scope>NUCLEOTIDE SEQUENCE [LARGE SCALE GENOMIC DNA]</scope>
    <source>
        <strain evidence="7 8">BH-SD19</strain>
    </source>
</reference>
<dbReference type="SUPFAM" id="SSF52540">
    <property type="entry name" value="P-loop containing nucleoside triphosphate hydrolases"/>
    <property type="match status" value="1"/>
</dbReference>
<dbReference type="PANTHER" id="PTHR43820:SF4">
    <property type="entry name" value="HIGH-AFFINITY BRANCHED-CHAIN AMINO ACID TRANSPORT ATP-BINDING PROTEIN LIVF"/>
    <property type="match status" value="1"/>
</dbReference>
<dbReference type="GO" id="GO:0016887">
    <property type="term" value="F:ATP hydrolysis activity"/>
    <property type="evidence" value="ECO:0007669"/>
    <property type="project" value="InterPro"/>
</dbReference>
<evidence type="ECO:0000313" key="7">
    <source>
        <dbReference type="EMBL" id="PVA09818.1"/>
    </source>
</evidence>
<keyword evidence="5" id="KW-0029">Amino-acid transport</keyword>
<dbReference type="CDD" id="cd03224">
    <property type="entry name" value="ABC_TM1139_LivF_branched"/>
    <property type="match status" value="1"/>
</dbReference>
<dbReference type="InterPro" id="IPR052156">
    <property type="entry name" value="BCAA_Transport_ATP-bd_LivF"/>
</dbReference>
<keyword evidence="2" id="KW-0813">Transport</keyword>
<dbReference type="InterPro" id="IPR003439">
    <property type="entry name" value="ABC_transporter-like_ATP-bd"/>
</dbReference>
<dbReference type="OrthoDB" id="9806149at2"/>
<evidence type="ECO:0000259" key="6">
    <source>
        <dbReference type="PROSITE" id="PS50893"/>
    </source>
</evidence>
<dbReference type="Proteomes" id="UP000244446">
    <property type="component" value="Unassembled WGS sequence"/>
</dbReference>
<dbReference type="Gene3D" id="3.40.50.300">
    <property type="entry name" value="P-loop containing nucleotide triphosphate hydrolases"/>
    <property type="match status" value="1"/>
</dbReference>
<evidence type="ECO:0000256" key="2">
    <source>
        <dbReference type="ARBA" id="ARBA00022448"/>
    </source>
</evidence>
<evidence type="ECO:0000256" key="5">
    <source>
        <dbReference type="ARBA" id="ARBA00022970"/>
    </source>
</evidence>
<dbReference type="GO" id="GO:0005524">
    <property type="term" value="F:ATP binding"/>
    <property type="evidence" value="ECO:0007669"/>
    <property type="project" value="UniProtKB-KW"/>
</dbReference>
<accession>A0A2T7G5X5</accession>
<dbReference type="PROSITE" id="PS50893">
    <property type="entry name" value="ABC_TRANSPORTER_2"/>
    <property type="match status" value="1"/>
</dbReference>
<dbReference type="Pfam" id="PF12399">
    <property type="entry name" value="BCA_ABC_TP_C"/>
    <property type="match status" value="1"/>
</dbReference>
<keyword evidence="4 7" id="KW-0067">ATP-binding</keyword>
<feature type="domain" description="ABC transporter" evidence="6">
    <location>
        <begin position="11"/>
        <end position="246"/>
    </location>
</feature>
<dbReference type="GO" id="GO:0015807">
    <property type="term" value="P:L-amino acid transport"/>
    <property type="evidence" value="ECO:0007669"/>
    <property type="project" value="TreeGrafter"/>
</dbReference>
<dbReference type="EMBL" id="QCYH01000006">
    <property type="protein sequence ID" value="PVA09818.1"/>
    <property type="molecule type" value="Genomic_DNA"/>
</dbReference>
<sequence length="248" mass="26374">MSAPAPATPVLEARDLSVVYAGNRALSVENFQLAEGELAGIVGANGAGKSTFANAMMGWSRGAPKVTGDVLLDGQSISALTTPERVRRGLLLIPENDLVFATMTVSENLAHAASARQAGGRRIYTTDEIYDLFPNLAERRNHLGGQLSGGERQMVGIARALRLAPRVLMLDEPSIGLAPLLVTVVLKTVRTLVDEGLTVLLVEQNVKAAIRTVDRLILLERGQILAEGPVDEMKADPRVADAYLGADT</sequence>
<evidence type="ECO:0000313" key="8">
    <source>
        <dbReference type="Proteomes" id="UP000244446"/>
    </source>
</evidence>
<protein>
    <submittedName>
        <fullName evidence="7">ABC transporter ATP-binding protein</fullName>
    </submittedName>
</protein>
<name>A0A2T7G5X5_9RHOB</name>
<keyword evidence="8" id="KW-1185">Reference proteome</keyword>
<dbReference type="PANTHER" id="PTHR43820">
    <property type="entry name" value="HIGH-AFFINITY BRANCHED-CHAIN AMINO ACID TRANSPORT ATP-BINDING PROTEIN LIVF"/>
    <property type="match status" value="1"/>
</dbReference>
<comment type="similarity">
    <text evidence="1">Belongs to the ABC transporter superfamily.</text>
</comment>
<dbReference type="RefSeq" id="WP_108692441.1">
    <property type="nucleotide sequence ID" value="NZ_QCYH01000006.1"/>
</dbReference>
<dbReference type="AlphaFoldDB" id="A0A2T7G5X5"/>
<comment type="caution">
    <text evidence="7">The sequence shown here is derived from an EMBL/GenBank/DDBJ whole genome shotgun (WGS) entry which is preliminary data.</text>
</comment>
<dbReference type="InterPro" id="IPR003593">
    <property type="entry name" value="AAA+_ATPase"/>
</dbReference>
<dbReference type="InterPro" id="IPR032823">
    <property type="entry name" value="BCA_ABC_TP_C"/>
</dbReference>
<evidence type="ECO:0000256" key="4">
    <source>
        <dbReference type="ARBA" id="ARBA00022840"/>
    </source>
</evidence>
<dbReference type="GO" id="GO:0015658">
    <property type="term" value="F:branched-chain amino acid transmembrane transporter activity"/>
    <property type="evidence" value="ECO:0007669"/>
    <property type="project" value="TreeGrafter"/>
</dbReference>